<keyword evidence="2 5" id="KW-0812">Transmembrane</keyword>
<evidence type="ECO:0000256" key="1">
    <source>
        <dbReference type="ARBA" id="ARBA00004141"/>
    </source>
</evidence>
<evidence type="ECO:0000256" key="2">
    <source>
        <dbReference type="ARBA" id="ARBA00022692"/>
    </source>
</evidence>
<feature type="transmembrane region" description="Helical" evidence="5">
    <location>
        <begin position="165"/>
        <end position="184"/>
    </location>
</feature>
<evidence type="ECO:0000256" key="5">
    <source>
        <dbReference type="SAM" id="Phobius"/>
    </source>
</evidence>
<protein>
    <submittedName>
        <fullName evidence="7">O-antigen ligase family protein</fullName>
    </submittedName>
</protein>
<proteinExistence type="predicted"/>
<feature type="transmembrane region" description="Helical" evidence="5">
    <location>
        <begin position="274"/>
        <end position="292"/>
    </location>
</feature>
<evidence type="ECO:0000313" key="7">
    <source>
        <dbReference type="EMBL" id="TFV36593.1"/>
    </source>
</evidence>
<keyword evidence="3 5" id="KW-1133">Transmembrane helix</keyword>
<keyword evidence="4 5" id="KW-0472">Membrane</keyword>
<keyword evidence="7" id="KW-0436">Ligase</keyword>
<feature type="transmembrane region" description="Helical" evidence="5">
    <location>
        <begin position="405"/>
        <end position="436"/>
    </location>
</feature>
<dbReference type="OrthoDB" id="4391260at2"/>
<evidence type="ECO:0000259" key="6">
    <source>
        <dbReference type="Pfam" id="PF04932"/>
    </source>
</evidence>
<name>A0A4Y9L3J1_9BRAD</name>
<reference evidence="7 8" key="1">
    <citation type="submission" date="2019-03" db="EMBL/GenBank/DDBJ databases">
        <title>Bradyrhizobium diversity isolated from nodules of Chamaecrista fasciculata.</title>
        <authorList>
            <person name="Klepa M.S."/>
            <person name="Urquiaga M.O."/>
            <person name="Hungria M."/>
            <person name="Delamuta J.R."/>
        </authorList>
    </citation>
    <scope>NUCLEOTIDE SEQUENCE [LARGE SCALE GENOMIC DNA]</scope>
    <source>
        <strain evidence="7 8">CNPSo 3448</strain>
    </source>
</reference>
<comment type="subcellular location">
    <subcellularLocation>
        <location evidence="1">Membrane</location>
        <topology evidence="1">Multi-pass membrane protein</topology>
    </subcellularLocation>
</comment>
<feature type="transmembrane region" description="Helical" evidence="5">
    <location>
        <begin position="40"/>
        <end position="63"/>
    </location>
</feature>
<dbReference type="PANTHER" id="PTHR37422">
    <property type="entry name" value="TEICHURONIC ACID BIOSYNTHESIS PROTEIN TUAE"/>
    <property type="match status" value="1"/>
</dbReference>
<dbReference type="InterPro" id="IPR051533">
    <property type="entry name" value="WaaL-like"/>
</dbReference>
<accession>A0A4Y9L3J1</accession>
<feature type="transmembrane region" description="Helical" evidence="5">
    <location>
        <begin position="233"/>
        <end position="262"/>
    </location>
</feature>
<feature type="transmembrane region" description="Helical" evidence="5">
    <location>
        <begin position="204"/>
        <end position="221"/>
    </location>
</feature>
<organism evidence="7 8">
    <name type="scientific">Bradyrhizobium niftali</name>
    <dbReference type="NCBI Taxonomy" id="2560055"/>
    <lineage>
        <taxon>Bacteria</taxon>
        <taxon>Pseudomonadati</taxon>
        <taxon>Pseudomonadota</taxon>
        <taxon>Alphaproteobacteria</taxon>
        <taxon>Hyphomicrobiales</taxon>
        <taxon>Nitrobacteraceae</taxon>
        <taxon>Bradyrhizobium</taxon>
    </lineage>
</organism>
<feature type="transmembrane region" description="Helical" evidence="5">
    <location>
        <begin position="135"/>
        <end position="153"/>
    </location>
</feature>
<evidence type="ECO:0000256" key="4">
    <source>
        <dbReference type="ARBA" id="ARBA00023136"/>
    </source>
</evidence>
<feature type="transmembrane region" description="Helical" evidence="5">
    <location>
        <begin position="112"/>
        <end position="129"/>
    </location>
</feature>
<dbReference type="PANTHER" id="PTHR37422:SF13">
    <property type="entry name" value="LIPOPOLYSACCHARIDE BIOSYNTHESIS PROTEIN PA4999-RELATED"/>
    <property type="match status" value="1"/>
</dbReference>
<dbReference type="GO" id="GO:0016020">
    <property type="term" value="C:membrane"/>
    <property type="evidence" value="ECO:0007669"/>
    <property type="project" value="UniProtKB-SubCell"/>
</dbReference>
<dbReference type="Pfam" id="PF04932">
    <property type="entry name" value="Wzy_C"/>
    <property type="match status" value="1"/>
</dbReference>
<dbReference type="Proteomes" id="UP000297966">
    <property type="component" value="Unassembled WGS sequence"/>
</dbReference>
<feature type="transmembrane region" description="Helical" evidence="5">
    <location>
        <begin position="83"/>
        <end position="100"/>
    </location>
</feature>
<comment type="caution">
    <text evidence="7">The sequence shown here is derived from an EMBL/GenBank/DDBJ whole genome shotgun (WGS) entry which is preliminary data.</text>
</comment>
<evidence type="ECO:0000256" key="3">
    <source>
        <dbReference type="ARBA" id="ARBA00022989"/>
    </source>
</evidence>
<keyword evidence="8" id="KW-1185">Reference proteome</keyword>
<dbReference type="GO" id="GO:0016874">
    <property type="term" value="F:ligase activity"/>
    <property type="evidence" value="ECO:0007669"/>
    <property type="project" value="UniProtKB-KW"/>
</dbReference>
<feature type="domain" description="O-antigen ligase-related" evidence="6">
    <location>
        <begin position="237"/>
        <end position="373"/>
    </location>
</feature>
<sequence>MLCCGGEPGLAWRTASLPSMVEFETTRPHSLMANARLSEVLFASTLVCYLLIAADIVPGVTGLQAEYEPGYLDVVNIDKAGDVIRQALLAPFFLGSVYLLARARLKENLRRLGWPAAIVIAICFLSAAWSSDTMATLRKALGLFGTFSVGTYVASRLSSHRFAKLVQIAVIVALAGSFMWLLIAPDKALDTNGQLRGLFNHKNILGQFAGIGYLAFLSLAVRETGRRRLIRLGGAGACVLSLLLASSATPLIAIGFVTAWAYARSRLGLRPRELVVLTVVICVGGVLFLVAAPDAFTSIVGRDVTLSGRTNIWQFALEMATEKPLLGYGYGVFWLGPNSPGSLFWDKTLQFELSAHNGYLQCLLDLGMVGLSATIITVFKPLLRAQTSSGVKRPYIDRPENFSEWFLIFFLILNVAEIRFFDPTSVVTFVFAYIGAHQRGRNGGRRVRGGASFTD</sequence>
<evidence type="ECO:0000313" key="8">
    <source>
        <dbReference type="Proteomes" id="UP000297966"/>
    </source>
</evidence>
<gene>
    <name evidence="7" type="ORF">E4K65_44995</name>
</gene>
<dbReference type="EMBL" id="SPQT01000062">
    <property type="protein sequence ID" value="TFV36593.1"/>
    <property type="molecule type" value="Genomic_DNA"/>
</dbReference>
<dbReference type="InterPro" id="IPR007016">
    <property type="entry name" value="O-antigen_ligase-rel_domated"/>
</dbReference>
<dbReference type="AlphaFoldDB" id="A0A4Y9L3J1"/>